<evidence type="ECO:0000259" key="7">
    <source>
        <dbReference type="Pfam" id="PF00408"/>
    </source>
</evidence>
<comment type="cofactor">
    <cofactor evidence="1">
        <name>Mg(2+)</name>
        <dbReference type="ChEBI" id="CHEBI:18420"/>
    </cofactor>
</comment>
<dbReference type="Proteomes" id="UP000286050">
    <property type="component" value="Unassembled WGS sequence"/>
</dbReference>
<keyword evidence="6" id="KW-0413">Isomerase</keyword>
<dbReference type="Pfam" id="PF02878">
    <property type="entry name" value="PGM_PMM_I"/>
    <property type="match status" value="1"/>
</dbReference>
<dbReference type="InterPro" id="IPR005846">
    <property type="entry name" value="A-D-PHexomutase_a/b/a-III"/>
</dbReference>
<keyword evidence="4" id="KW-0479">Metal-binding</keyword>
<feature type="domain" description="Alpha-D-phosphohexomutase alpha/beta/alpha" evidence="10">
    <location>
        <begin position="261"/>
        <end position="365"/>
    </location>
</feature>
<dbReference type="Pfam" id="PF00408">
    <property type="entry name" value="PGM_PMM_IV"/>
    <property type="match status" value="1"/>
</dbReference>
<dbReference type="Pfam" id="PF02880">
    <property type="entry name" value="PGM_PMM_III"/>
    <property type="match status" value="1"/>
</dbReference>
<dbReference type="Gene3D" id="3.30.310.50">
    <property type="entry name" value="Alpha-D-phosphohexomutase, C-terminal domain"/>
    <property type="match status" value="1"/>
</dbReference>
<gene>
    <name evidence="11" type="ORF">DW787_07025</name>
</gene>
<dbReference type="InterPro" id="IPR005844">
    <property type="entry name" value="A-D-PHexomutase_a/b/a-I"/>
</dbReference>
<reference evidence="11 12" key="1">
    <citation type="submission" date="2018-08" db="EMBL/GenBank/DDBJ databases">
        <title>A genome reference for cultivated species of the human gut microbiota.</title>
        <authorList>
            <person name="Zou Y."/>
            <person name="Xue W."/>
            <person name="Luo G."/>
        </authorList>
    </citation>
    <scope>NUCLEOTIDE SEQUENCE [LARGE SCALE GENOMIC DNA]</scope>
    <source>
        <strain evidence="11 12">AM30-5LB</strain>
    </source>
</reference>
<dbReference type="PANTHER" id="PTHR43771:SF2">
    <property type="entry name" value="PHOSPHOMANNOMUTASE_PHOSPHOGLUCOMUTASE"/>
    <property type="match status" value="1"/>
</dbReference>
<accession>A0A414FUT8</accession>
<organism evidence="11 12">
    <name type="scientific">Collinsella intestinalis</name>
    <dbReference type="NCBI Taxonomy" id="147207"/>
    <lineage>
        <taxon>Bacteria</taxon>
        <taxon>Bacillati</taxon>
        <taxon>Actinomycetota</taxon>
        <taxon>Coriobacteriia</taxon>
        <taxon>Coriobacteriales</taxon>
        <taxon>Coriobacteriaceae</taxon>
        <taxon>Collinsella</taxon>
    </lineage>
</organism>
<evidence type="ECO:0000256" key="6">
    <source>
        <dbReference type="ARBA" id="ARBA00023235"/>
    </source>
</evidence>
<dbReference type="InterPro" id="IPR036900">
    <property type="entry name" value="A-D-PHexomutase_C_sf"/>
</dbReference>
<feature type="domain" description="Alpha-D-phosphohexomutase C-terminal" evidence="7">
    <location>
        <begin position="415"/>
        <end position="445"/>
    </location>
</feature>
<evidence type="ECO:0000256" key="2">
    <source>
        <dbReference type="ARBA" id="ARBA00010231"/>
    </source>
</evidence>
<dbReference type="InterPro" id="IPR016055">
    <property type="entry name" value="A-D-PHexomutase_a/b/a-I/II/III"/>
</dbReference>
<comment type="caution">
    <text evidence="11">The sequence shown here is derived from an EMBL/GenBank/DDBJ whole genome shotgun (WGS) entry which is preliminary data.</text>
</comment>
<dbReference type="GO" id="GO:0046872">
    <property type="term" value="F:metal ion binding"/>
    <property type="evidence" value="ECO:0007669"/>
    <property type="project" value="UniProtKB-KW"/>
</dbReference>
<keyword evidence="3" id="KW-0597">Phosphoprotein</keyword>
<dbReference type="InterPro" id="IPR005845">
    <property type="entry name" value="A-D-PHexomutase_a/b/a-II"/>
</dbReference>
<dbReference type="PANTHER" id="PTHR43771">
    <property type="entry name" value="PHOSPHOMANNOMUTASE"/>
    <property type="match status" value="1"/>
</dbReference>
<feature type="domain" description="Alpha-D-phosphohexomutase alpha/beta/alpha" evidence="9">
    <location>
        <begin position="154"/>
        <end position="254"/>
    </location>
</feature>
<dbReference type="GO" id="GO:0005975">
    <property type="term" value="P:carbohydrate metabolic process"/>
    <property type="evidence" value="ECO:0007669"/>
    <property type="project" value="InterPro"/>
</dbReference>
<protein>
    <submittedName>
        <fullName evidence="11">Phosphoglucomutase/phosphomannomutase family protein</fullName>
    </submittedName>
</protein>
<name>A0A414FUT8_9ACTN</name>
<dbReference type="Gene3D" id="3.40.120.10">
    <property type="entry name" value="Alpha-D-Glucose-1,6-Bisphosphate, subunit A, domain 3"/>
    <property type="match status" value="3"/>
</dbReference>
<sequence length="465" mass="50367">MGAILHFGADGWRARLDGDFNDDNVIRVADAAGEMWARRAPGALVYVGYDMRPGADHFARLAGKVLASHGLHVKVSDRYVPTPALSWTVAQDVRAVGGLMVTGSHSPNDYQGIKLRQADGGIGSDEIYEELERAIPSDPTPERGAIETCDFLTRYFDHLYTLVDTEAIAAAHLKVVYDPLYGSASRYFADLLRAMGVDVVEIHGVTDAETDETHPEPVEPWVDDCECEVLAQGAHAGLVNDGDGDRVGAVDERGHFVSAQKVLALVLAHLCVNRGMTGRVVLNQSSSVITRKTARMLGCKLNIKPVGFKYIYGEMLKGDVLLGGGAAGGIGFASHMPERDGLLTNLMLCEAMATMGMPLGELVEKLEGACGHYYYARRDVRLDQEIIEMLRTILPGLNPPVIAGRVPSSVSHMDGLRFEFADESWLLLRPSGTEPVVRVYAEAQTIEMRDELLGAGCAIARGDFG</sequence>
<dbReference type="InterPro" id="IPR005841">
    <property type="entry name" value="Alpha-D-phosphohexomutase_SF"/>
</dbReference>
<evidence type="ECO:0000256" key="3">
    <source>
        <dbReference type="ARBA" id="ARBA00022553"/>
    </source>
</evidence>
<dbReference type="EMBL" id="QSJI01000007">
    <property type="protein sequence ID" value="RHD54793.1"/>
    <property type="molecule type" value="Genomic_DNA"/>
</dbReference>
<dbReference type="PRINTS" id="PR00509">
    <property type="entry name" value="PGMPMM"/>
</dbReference>
<evidence type="ECO:0000256" key="5">
    <source>
        <dbReference type="ARBA" id="ARBA00022842"/>
    </source>
</evidence>
<evidence type="ECO:0000259" key="8">
    <source>
        <dbReference type="Pfam" id="PF02878"/>
    </source>
</evidence>
<dbReference type="GO" id="GO:0016868">
    <property type="term" value="F:intramolecular phosphotransferase activity"/>
    <property type="evidence" value="ECO:0007669"/>
    <property type="project" value="InterPro"/>
</dbReference>
<evidence type="ECO:0000256" key="4">
    <source>
        <dbReference type="ARBA" id="ARBA00022723"/>
    </source>
</evidence>
<proteinExistence type="inferred from homology"/>
<evidence type="ECO:0000313" key="12">
    <source>
        <dbReference type="Proteomes" id="UP000286050"/>
    </source>
</evidence>
<evidence type="ECO:0000313" key="11">
    <source>
        <dbReference type="EMBL" id="RHD54793.1"/>
    </source>
</evidence>
<keyword evidence="5" id="KW-0460">Magnesium</keyword>
<dbReference type="InterPro" id="IPR005843">
    <property type="entry name" value="A-D-PHexomutase_C"/>
</dbReference>
<feature type="domain" description="Alpha-D-phosphohexomutase alpha/beta/alpha" evidence="8">
    <location>
        <begin position="6"/>
        <end position="136"/>
    </location>
</feature>
<dbReference type="Pfam" id="PF02879">
    <property type="entry name" value="PGM_PMM_II"/>
    <property type="match status" value="1"/>
</dbReference>
<evidence type="ECO:0000259" key="9">
    <source>
        <dbReference type="Pfam" id="PF02879"/>
    </source>
</evidence>
<evidence type="ECO:0000256" key="1">
    <source>
        <dbReference type="ARBA" id="ARBA00001946"/>
    </source>
</evidence>
<evidence type="ECO:0000259" key="10">
    <source>
        <dbReference type="Pfam" id="PF02880"/>
    </source>
</evidence>
<dbReference type="SUPFAM" id="SSF53738">
    <property type="entry name" value="Phosphoglucomutase, first 3 domains"/>
    <property type="match status" value="2"/>
</dbReference>
<comment type="similarity">
    <text evidence="2">Belongs to the phosphohexose mutase family.</text>
</comment>
<dbReference type="SUPFAM" id="SSF55957">
    <property type="entry name" value="Phosphoglucomutase, C-terminal domain"/>
    <property type="match status" value="1"/>
</dbReference>
<dbReference type="AlphaFoldDB" id="A0A414FUT8"/>